<feature type="non-terminal residue" evidence="1">
    <location>
        <position position="53"/>
    </location>
</feature>
<keyword evidence="2" id="KW-1185">Reference proteome</keyword>
<reference evidence="1" key="1">
    <citation type="journal article" date="2020" name="Nat. Commun.">
        <title>Large-scale genome sequencing of mycorrhizal fungi provides insights into the early evolution of symbiotic traits.</title>
        <authorList>
            <person name="Miyauchi S."/>
            <person name="Kiss E."/>
            <person name="Kuo A."/>
            <person name="Drula E."/>
            <person name="Kohler A."/>
            <person name="Sanchez-Garcia M."/>
            <person name="Morin E."/>
            <person name="Andreopoulos B."/>
            <person name="Barry K.W."/>
            <person name="Bonito G."/>
            <person name="Buee M."/>
            <person name="Carver A."/>
            <person name="Chen C."/>
            <person name="Cichocki N."/>
            <person name="Clum A."/>
            <person name="Culley D."/>
            <person name="Crous P.W."/>
            <person name="Fauchery L."/>
            <person name="Girlanda M."/>
            <person name="Hayes R.D."/>
            <person name="Keri Z."/>
            <person name="LaButti K."/>
            <person name="Lipzen A."/>
            <person name="Lombard V."/>
            <person name="Magnuson J."/>
            <person name="Maillard F."/>
            <person name="Murat C."/>
            <person name="Nolan M."/>
            <person name="Ohm R.A."/>
            <person name="Pangilinan J."/>
            <person name="Pereira M.F."/>
            <person name="Perotto S."/>
            <person name="Peter M."/>
            <person name="Pfister S."/>
            <person name="Riley R."/>
            <person name="Sitrit Y."/>
            <person name="Stielow J.B."/>
            <person name="Szollosi G."/>
            <person name="Zifcakova L."/>
            <person name="Stursova M."/>
            <person name="Spatafora J.W."/>
            <person name="Tedersoo L."/>
            <person name="Vaario L.M."/>
            <person name="Yamada A."/>
            <person name="Yan M."/>
            <person name="Wang P."/>
            <person name="Xu J."/>
            <person name="Bruns T."/>
            <person name="Baldrian P."/>
            <person name="Vilgalys R."/>
            <person name="Dunand C."/>
            <person name="Henrissat B."/>
            <person name="Grigoriev I.V."/>
            <person name="Hibbett D."/>
            <person name="Nagy L.G."/>
            <person name="Martin F.M."/>
        </authorList>
    </citation>
    <scope>NUCLEOTIDE SEQUENCE</scope>
    <source>
        <strain evidence="1">UP504</strain>
    </source>
</reference>
<dbReference type="Proteomes" id="UP000886523">
    <property type="component" value="Unassembled WGS sequence"/>
</dbReference>
<dbReference type="AlphaFoldDB" id="A0A9P6B9B4"/>
<name>A0A9P6B9B4_9AGAM</name>
<gene>
    <name evidence="1" type="ORF">BS47DRAFT_1336465</name>
</gene>
<accession>A0A9P6B9B4</accession>
<comment type="caution">
    <text evidence="1">The sequence shown here is derived from an EMBL/GenBank/DDBJ whole genome shotgun (WGS) entry which is preliminary data.</text>
</comment>
<evidence type="ECO:0000313" key="1">
    <source>
        <dbReference type="EMBL" id="KAF9520113.1"/>
    </source>
</evidence>
<protein>
    <submittedName>
        <fullName evidence="1">Uncharacterized protein</fullName>
    </submittedName>
</protein>
<dbReference type="EMBL" id="MU128914">
    <property type="protein sequence ID" value="KAF9520113.1"/>
    <property type="molecule type" value="Genomic_DNA"/>
</dbReference>
<organism evidence="1 2">
    <name type="scientific">Hydnum rufescens UP504</name>
    <dbReference type="NCBI Taxonomy" id="1448309"/>
    <lineage>
        <taxon>Eukaryota</taxon>
        <taxon>Fungi</taxon>
        <taxon>Dikarya</taxon>
        <taxon>Basidiomycota</taxon>
        <taxon>Agaricomycotina</taxon>
        <taxon>Agaricomycetes</taxon>
        <taxon>Cantharellales</taxon>
        <taxon>Hydnaceae</taxon>
        <taxon>Hydnum</taxon>
    </lineage>
</organism>
<proteinExistence type="predicted"/>
<evidence type="ECO:0000313" key="2">
    <source>
        <dbReference type="Proteomes" id="UP000886523"/>
    </source>
</evidence>
<sequence>MTSEELRRWLRDHVEAKAMKMCPNLKHDVNGHPVLCAVSLVFKCQKKPIGIEC</sequence>